<dbReference type="PROSITE" id="PS50119">
    <property type="entry name" value="ZF_BBOX"/>
    <property type="match status" value="1"/>
</dbReference>
<reference evidence="8" key="1">
    <citation type="submission" date="2020-03" db="EMBL/GenBank/DDBJ databases">
        <authorList>
            <person name="Weist P."/>
        </authorList>
    </citation>
    <scope>NUCLEOTIDE SEQUENCE</scope>
</reference>
<evidence type="ECO:0000256" key="4">
    <source>
        <dbReference type="PROSITE-ProRule" id="PRU00024"/>
    </source>
</evidence>
<feature type="region of interest" description="Disordered" evidence="5">
    <location>
        <begin position="318"/>
        <end position="339"/>
    </location>
</feature>
<dbReference type="Proteomes" id="UP001153269">
    <property type="component" value="Unassembled WGS sequence"/>
</dbReference>
<keyword evidence="3" id="KW-0862">Zinc</keyword>
<feature type="domain" description="RING-type" evidence="6">
    <location>
        <begin position="120"/>
        <end position="162"/>
    </location>
</feature>
<dbReference type="PROSITE" id="PS50089">
    <property type="entry name" value="ZF_RING_2"/>
    <property type="match status" value="1"/>
</dbReference>
<dbReference type="InterPro" id="IPR051051">
    <property type="entry name" value="E3_ubiq-ligase_TRIM/RNF"/>
</dbReference>
<dbReference type="PANTHER" id="PTHR25465:SF73">
    <property type="entry name" value="E3 UBIQUITIN_ISG15 LIGASE TRIM25 ISOFORM X1"/>
    <property type="match status" value="1"/>
</dbReference>
<keyword evidence="9" id="KW-1185">Reference proteome</keyword>
<dbReference type="InterPro" id="IPR001841">
    <property type="entry name" value="Znf_RING"/>
</dbReference>
<proteinExistence type="predicted"/>
<dbReference type="PANTHER" id="PTHR25465">
    <property type="entry name" value="B-BOX DOMAIN CONTAINING"/>
    <property type="match status" value="1"/>
</dbReference>
<feature type="region of interest" description="Disordered" evidence="5">
    <location>
        <begin position="479"/>
        <end position="571"/>
    </location>
</feature>
<feature type="compositionally biased region" description="Acidic residues" evidence="5">
    <location>
        <begin position="542"/>
        <end position="571"/>
    </location>
</feature>
<evidence type="ECO:0000313" key="8">
    <source>
        <dbReference type="EMBL" id="CAB1416884.1"/>
    </source>
</evidence>
<feature type="region of interest" description="Disordered" evidence="5">
    <location>
        <begin position="28"/>
        <end position="49"/>
    </location>
</feature>
<keyword evidence="1" id="KW-0479">Metal-binding</keyword>
<dbReference type="Gene3D" id="3.30.160.60">
    <property type="entry name" value="Classic Zinc Finger"/>
    <property type="match status" value="1"/>
</dbReference>
<dbReference type="InterPro" id="IPR013083">
    <property type="entry name" value="Znf_RING/FYVE/PHD"/>
</dbReference>
<dbReference type="SMART" id="SM00336">
    <property type="entry name" value="BBOX"/>
    <property type="match status" value="1"/>
</dbReference>
<organism evidence="8 9">
    <name type="scientific">Pleuronectes platessa</name>
    <name type="common">European plaice</name>
    <dbReference type="NCBI Taxonomy" id="8262"/>
    <lineage>
        <taxon>Eukaryota</taxon>
        <taxon>Metazoa</taxon>
        <taxon>Chordata</taxon>
        <taxon>Craniata</taxon>
        <taxon>Vertebrata</taxon>
        <taxon>Euteleostomi</taxon>
        <taxon>Actinopterygii</taxon>
        <taxon>Neopterygii</taxon>
        <taxon>Teleostei</taxon>
        <taxon>Neoteleostei</taxon>
        <taxon>Acanthomorphata</taxon>
        <taxon>Carangaria</taxon>
        <taxon>Pleuronectiformes</taxon>
        <taxon>Pleuronectoidei</taxon>
        <taxon>Pleuronectidae</taxon>
        <taxon>Pleuronectes</taxon>
    </lineage>
</organism>
<dbReference type="SMART" id="SM00184">
    <property type="entry name" value="RING"/>
    <property type="match status" value="1"/>
</dbReference>
<dbReference type="Gene3D" id="4.10.830.40">
    <property type="match status" value="1"/>
</dbReference>
<dbReference type="Gene3D" id="3.30.40.10">
    <property type="entry name" value="Zinc/RING finger domain, C3HC4 (zinc finger)"/>
    <property type="match status" value="1"/>
</dbReference>
<evidence type="ECO:0000256" key="3">
    <source>
        <dbReference type="ARBA" id="ARBA00022833"/>
    </source>
</evidence>
<dbReference type="InterPro" id="IPR000315">
    <property type="entry name" value="Znf_B-box"/>
</dbReference>
<dbReference type="SUPFAM" id="SSF57850">
    <property type="entry name" value="RING/U-box"/>
    <property type="match status" value="1"/>
</dbReference>
<dbReference type="PROSITE" id="PS00518">
    <property type="entry name" value="ZF_RING_1"/>
    <property type="match status" value="1"/>
</dbReference>
<dbReference type="Pfam" id="PF00643">
    <property type="entry name" value="zf-B_box"/>
    <property type="match status" value="1"/>
</dbReference>
<dbReference type="InterPro" id="IPR017907">
    <property type="entry name" value="Znf_RING_CS"/>
</dbReference>
<keyword evidence="2 4" id="KW-0863">Zinc-finger</keyword>
<protein>
    <recommendedName>
        <fullName evidence="10">E3 ubiquitin/ISG15 ligase TRIM25-like</fullName>
    </recommendedName>
</protein>
<evidence type="ECO:0008006" key="10">
    <source>
        <dbReference type="Google" id="ProtNLM"/>
    </source>
</evidence>
<feature type="domain" description="B box-type" evidence="7">
    <location>
        <begin position="260"/>
        <end position="296"/>
    </location>
</feature>
<evidence type="ECO:0000256" key="5">
    <source>
        <dbReference type="SAM" id="MobiDB-lite"/>
    </source>
</evidence>
<dbReference type="EMBL" id="CADEAL010000230">
    <property type="protein sequence ID" value="CAB1416884.1"/>
    <property type="molecule type" value="Genomic_DNA"/>
</dbReference>
<evidence type="ECO:0000313" key="9">
    <source>
        <dbReference type="Proteomes" id="UP001153269"/>
    </source>
</evidence>
<dbReference type="CDD" id="cd19802">
    <property type="entry name" value="Bbox1_TRIM8-like"/>
    <property type="match status" value="1"/>
</dbReference>
<evidence type="ECO:0000256" key="2">
    <source>
        <dbReference type="ARBA" id="ARBA00022771"/>
    </source>
</evidence>
<evidence type="ECO:0000256" key="1">
    <source>
        <dbReference type="ARBA" id="ARBA00022723"/>
    </source>
</evidence>
<dbReference type="GO" id="GO:0008270">
    <property type="term" value="F:zinc ion binding"/>
    <property type="evidence" value="ECO:0007669"/>
    <property type="project" value="UniProtKB-KW"/>
</dbReference>
<name>A0A9N7YA56_PLEPL</name>
<sequence length="571" mass="65872">MKEVWRSRRCVCVTPSWDWSQETSITQQNNKCPEQRSRTRTSSHGPRCKQGNFRGSMKATFSPQFRVHCSSSSGSLLVFIRFTARLYQAVLTLQPVPSALHEDMAQARLETSVLQEELTCPVCLELYRDPFLLPCGHNFCKICLERLRRQAERGRFRCPECRDSHRCSTNFQKNFKLANIADDFRLRRRATVESASGDGAAAGAAGAAGAAAAGSMFAVKTCLKCEVSMCQEHVKPHLELPAFSEHPLTEPIFDFWKRKCPAHDEIYRYYCMDDKVCVCNACTIEGEHSGHTMKTLKNTMKDLKGALDKQLYQAERKNSMAEKKLQEQREKERQNKKFRDDSEQCLNRLSEEMKNKVLGFVGRLRDCTRTQGDTNGLAIQKNISRICQDQARLQEARCGLEGLTQENDPFRFIEAYRTTGKQCRRQLRRNMFYPEYVDMETEVLVTLMEEEMRKFLDEELQCSVVAALNSLCHLTDLEEEEEQYEVEEEAAEEDDDDDDLNDSSEEDMRSEGEVEEEEEDEEDEEEDEEEGPNQRELADDLYSPEEEEEEDDSDEEGESIDWAAEEEERVV</sequence>
<feature type="compositionally biased region" description="Acidic residues" evidence="5">
    <location>
        <begin position="479"/>
        <end position="505"/>
    </location>
</feature>
<gene>
    <name evidence="8" type="ORF">PLEPLA_LOCUS4677</name>
</gene>
<dbReference type="Pfam" id="PF13445">
    <property type="entry name" value="zf-RING_UBOX"/>
    <property type="match status" value="1"/>
</dbReference>
<feature type="compositionally biased region" description="Acidic residues" evidence="5">
    <location>
        <begin position="513"/>
        <end position="531"/>
    </location>
</feature>
<dbReference type="SUPFAM" id="SSF57845">
    <property type="entry name" value="B-box zinc-binding domain"/>
    <property type="match status" value="1"/>
</dbReference>
<dbReference type="AlphaFoldDB" id="A0A9N7YA56"/>
<dbReference type="InterPro" id="IPR027370">
    <property type="entry name" value="Znf-RING_euk"/>
</dbReference>
<evidence type="ECO:0000259" key="7">
    <source>
        <dbReference type="PROSITE" id="PS50119"/>
    </source>
</evidence>
<accession>A0A9N7YA56</accession>
<comment type="caution">
    <text evidence="8">The sequence shown here is derived from an EMBL/GenBank/DDBJ whole genome shotgun (WGS) entry which is preliminary data.</text>
</comment>
<evidence type="ECO:0000259" key="6">
    <source>
        <dbReference type="PROSITE" id="PS50089"/>
    </source>
</evidence>